<dbReference type="Proteomes" id="UP000246740">
    <property type="component" value="Unassembled WGS sequence"/>
</dbReference>
<dbReference type="GO" id="GO:0000981">
    <property type="term" value="F:DNA-binding transcription factor activity, RNA polymerase II-specific"/>
    <property type="evidence" value="ECO:0007669"/>
    <property type="project" value="InterPro"/>
</dbReference>
<dbReference type="InParanoid" id="A0A317XTM0"/>
<dbReference type="PROSITE" id="PS00463">
    <property type="entry name" value="ZN2_CY6_FUNGAL_1"/>
    <property type="match status" value="1"/>
</dbReference>
<dbReference type="GO" id="GO:0005634">
    <property type="term" value="C:nucleus"/>
    <property type="evidence" value="ECO:0007669"/>
    <property type="project" value="UniProtKB-SubCell"/>
</dbReference>
<dbReference type="STRING" id="1882483.A0A317XTM0"/>
<keyword evidence="4" id="KW-0804">Transcription</keyword>
<accession>A0A317XTM0</accession>
<dbReference type="PROSITE" id="PS50048">
    <property type="entry name" value="ZN2_CY6_FUNGAL_2"/>
    <property type="match status" value="1"/>
</dbReference>
<keyword evidence="2" id="KW-0805">Transcription regulation</keyword>
<dbReference type="CDD" id="cd00067">
    <property type="entry name" value="GAL4"/>
    <property type="match status" value="1"/>
</dbReference>
<comment type="subcellular location">
    <subcellularLocation>
        <location evidence="1">Nucleus</location>
    </subcellularLocation>
</comment>
<feature type="region of interest" description="Disordered" evidence="6">
    <location>
        <begin position="1"/>
        <end position="98"/>
    </location>
</feature>
<proteinExistence type="predicted"/>
<feature type="compositionally biased region" description="Low complexity" evidence="6">
    <location>
        <begin position="1"/>
        <end position="56"/>
    </location>
</feature>
<feature type="compositionally biased region" description="Basic and acidic residues" evidence="6">
    <location>
        <begin position="221"/>
        <end position="230"/>
    </location>
</feature>
<dbReference type="SMART" id="SM00066">
    <property type="entry name" value="GAL4"/>
    <property type="match status" value="1"/>
</dbReference>
<feature type="compositionally biased region" description="Pro residues" evidence="6">
    <location>
        <begin position="232"/>
        <end position="241"/>
    </location>
</feature>
<dbReference type="SUPFAM" id="SSF57701">
    <property type="entry name" value="Zn2/Cys6 DNA-binding domain"/>
    <property type="match status" value="1"/>
</dbReference>
<feature type="region of interest" description="Disordered" evidence="6">
    <location>
        <begin position="141"/>
        <end position="310"/>
    </location>
</feature>
<dbReference type="EMBL" id="KZ819192">
    <property type="protein sequence ID" value="PWZ00689.1"/>
    <property type="molecule type" value="Genomic_DNA"/>
</dbReference>
<feature type="region of interest" description="Disordered" evidence="6">
    <location>
        <begin position="825"/>
        <end position="1014"/>
    </location>
</feature>
<feature type="region of interest" description="Disordered" evidence="6">
    <location>
        <begin position="479"/>
        <end position="508"/>
    </location>
</feature>
<feature type="domain" description="Zn(2)-C6 fungal-type" evidence="7">
    <location>
        <begin position="103"/>
        <end position="136"/>
    </location>
</feature>
<feature type="compositionally biased region" description="Basic and acidic residues" evidence="6">
    <location>
        <begin position="849"/>
        <end position="872"/>
    </location>
</feature>
<gene>
    <name evidence="8" type="ORF">BCV70DRAFT_160417</name>
</gene>
<evidence type="ECO:0000256" key="6">
    <source>
        <dbReference type="SAM" id="MobiDB-lite"/>
    </source>
</evidence>
<keyword evidence="5" id="KW-0539">Nucleus</keyword>
<sequence length="1099" mass="120079">MNSLADAAAQASAAVAAAAASTASSSPSPTASTSRIASRLPRLSSSSSSSDSMPSLSHRDERPPRALSPIASPSRLPRSDQDTPVKRALLDSEKPEKRGSNLACLKCRAIKVKCSRANAEDDRCKRCNRLDLICEFKEHHRGRKPKKRLKVEGADEEYQLDDENDESVSPAPRSESSHQTPLAGPTIVSSQAPVAHLGGKPVESRTSTRFEPPLVRSAPVRKYEGDRLADQPEPPRLPSPQGPLHGRWYGPYIQPLLSHADEHSVSSSHSAPSPRRKSSIGHFTQPRPELPQPGSDHRTAPNSSRRGYSFEGTVHDRNIAPSWSTQNQTQRAQALQHYETLVASDVRDDAIRQNVISLDQAQELFDYFYAELNPPLAVLDSNLHTLEYCRQHLPILFSSIISVSSRFFRPHLHSKCLRISKSILNLAAIQEICSLDHIQALTLVITWRDSGDRTIIRKAARAICYAYELGLHASFDETGADSSSSSTDLAAPGSSSTGYKRERDSAQGFRSDAYRTRYQQRLNRDRQRTWIVLCLIQFLVRNDERHTHPRARMIPLEDHPDPYVWIQTAGDLLLSIDSRLAWCLDACLLIVELDPMMDTIRKSEDQAPFGSFFEHYRVRMGVVRRRYFDVVDGQYRPKFPMDKSAVAELPYIDAHRDFSICEATWHWAAKVAVSRNTRSGERQGLSRDYAGNSSDYLSIRSGYWFARTVESALRCLRIFLQNLVRPGYLRVGHDYLVISASQSAKWMWLYRDHLDATSITAVVQCLQEIARECSQPQRLPSGETANIEREAPGYLVRFIEALMDSGFSAAVDRTKAQIVAMHNSSSYGEDIPSQKRARADTYASSSPVRNRDRAMSSGYHDDRSVPRHHYDPSHTGNSAPRRPSYLSSLTSYRSGASSDRGASLVPSSGLGNSMGSGSGNVASSSATTTTSYERGHGGSPPHHALPGSGVGNAVGGGHVDSSLAPHPAYLASPNQGSSLLQSQSQTSQQTGAAAPNAAGTGTGGSTSSWSNHSAQAASDSVGMIGSWNSVLPPPSIEGANIASDLASSGMVGLTSLAANVIPLAADLGKHSLENLAANLGAHDLTYWQDILGTDIKALV</sequence>
<dbReference type="Gene3D" id="4.10.240.10">
    <property type="entry name" value="Zn(2)-C6 fungal-type DNA-binding domain"/>
    <property type="match status" value="1"/>
</dbReference>
<keyword evidence="3" id="KW-0238">DNA-binding</keyword>
<evidence type="ECO:0000256" key="1">
    <source>
        <dbReference type="ARBA" id="ARBA00004123"/>
    </source>
</evidence>
<feature type="compositionally biased region" description="Low complexity" evidence="6">
    <location>
        <begin position="919"/>
        <end position="931"/>
    </location>
</feature>
<dbReference type="OrthoDB" id="3163292at2759"/>
<evidence type="ECO:0000313" key="9">
    <source>
        <dbReference type="Proteomes" id="UP000246740"/>
    </source>
</evidence>
<keyword evidence="9" id="KW-1185">Reference proteome</keyword>
<dbReference type="InterPro" id="IPR051089">
    <property type="entry name" value="prtT"/>
</dbReference>
<feature type="compositionally biased region" description="Gly residues" evidence="6">
    <location>
        <begin position="948"/>
        <end position="958"/>
    </location>
</feature>
<feature type="compositionally biased region" description="Low complexity" evidence="6">
    <location>
        <begin position="479"/>
        <end position="496"/>
    </location>
</feature>
<organism evidence="8 9">
    <name type="scientific">Testicularia cyperi</name>
    <dbReference type="NCBI Taxonomy" id="1882483"/>
    <lineage>
        <taxon>Eukaryota</taxon>
        <taxon>Fungi</taxon>
        <taxon>Dikarya</taxon>
        <taxon>Basidiomycota</taxon>
        <taxon>Ustilaginomycotina</taxon>
        <taxon>Ustilaginomycetes</taxon>
        <taxon>Ustilaginales</taxon>
        <taxon>Anthracoideaceae</taxon>
        <taxon>Testicularia</taxon>
    </lineage>
</organism>
<feature type="compositionally biased region" description="Polar residues" evidence="6">
    <location>
        <begin position="885"/>
        <end position="897"/>
    </location>
</feature>
<feature type="compositionally biased region" description="Acidic residues" evidence="6">
    <location>
        <begin position="154"/>
        <end position="166"/>
    </location>
</feature>
<evidence type="ECO:0000256" key="2">
    <source>
        <dbReference type="ARBA" id="ARBA00023015"/>
    </source>
</evidence>
<protein>
    <recommendedName>
        <fullName evidence="7">Zn(2)-C6 fungal-type domain-containing protein</fullName>
    </recommendedName>
</protein>
<evidence type="ECO:0000256" key="5">
    <source>
        <dbReference type="ARBA" id="ARBA00023242"/>
    </source>
</evidence>
<dbReference type="AlphaFoldDB" id="A0A317XTM0"/>
<evidence type="ECO:0000259" key="7">
    <source>
        <dbReference type="PROSITE" id="PS50048"/>
    </source>
</evidence>
<name>A0A317XTM0_9BASI</name>
<dbReference type="PANTHER" id="PTHR31845">
    <property type="entry name" value="FINGER DOMAIN PROTEIN, PUTATIVE-RELATED"/>
    <property type="match status" value="1"/>
</dbReference>
<dbReference type="GO" id="GO:0008270">
    <property type="term" value="F:zinc ion binding"/>
    <property type="evidence" value="ECO:0007669"/>
    <property type="project" value="InterPro"/>
</dbReference>
<evidence type="ECO:0000313" key="8">
    <source>
        <dbReference type="EMBL" id="PWZ00689.1"/>
    </source>
</evidence>
<dbReference type="GO" id="GO:0000976">
    <property type="term" value="F:transcription cis-regulatory region binding"/>
    <property type="evidence" value="ECO:0007669"/>
    <property type="project" value="TreeGrafter"/>
</dbReference>
<reference evidence="8 9" key="1">
    <citation type="journal article" date="2018" name="Mol. Biol. Evol.">
        <title>Broad Genomic Sampling Reveals a Smut Pathogenic Ancestry of the Fungal Clade Ustilaginomycotina.</title>
        <authorList>
            <person name="Kijpornyongpan T."/>
            <person name="Mondo S.J."/>
            <person name="Barry K."/>
            <person name="Sandor L."/>
            <person name="Lee J."/>
            <person name="Lipzen A."/>
            <person name="Pangilinan J."/>
            <person name="LaButti K."/>
            <person name="Hainaut M."/>
            <person name="Henrissat B."/>
            <person name="Grigoriev I.V."/>
            <person name="Spatafora J.W."/>
            <person name="Aime M.C."/>
        </authorList>
    </citation>
    <scope>NUCLEOTIDE SEQUENCE [LARGE SCALE GENOMIC DNA]</scope>
    <source>
        <strain evidence="8 9">MCA 3645</strain>
    </source>
</reference>
<feature type="compositionally biased region" description="Basic and acidic residues" evidence="6">
    <location>
        <begin position="77"/>
        <end position="98"/>
    </location>
</feature>
<dbReference type="CDD" id="cd12148">
    <property type="entry name" value="fungal_TF_MHR"/>
    <property type="match status" value="1"/>
</dbReference>
<evidence type="ECO:0000256" key="4">
    <source>
        <dbReference type="ARBA" id="ARBA00023163"/>
    </source>
</evidence>
<dbReference type="InterPro" id="IPR001138">
    <property type="entry name" value="Zn2Cys6_DnaBD"/>
</dbReference>
<evidence type="ECO:0000256" key="3">
    <source>
        <dbReference type="ARBA" id="ARBA00023125"/>
    </source>
</evidence>
<dbReference type="InterPro" id="IPR036864">
    <property type="entry name" value="Zn2-C6_fun-type_DNA-bd_sf"/>
</dbReference>
<dbReference type="PANTHER" id="PTHR31845:SF19">
    <property type="entry name" value="TRANSCRIPTION FACTOR DOMAIN-CONTAINING PROTEIN"/>
    <property type="match status" value="1"/>
</dbReference>
<feature type="compositionally biased region" description="Low complexity" evidence="6">
    <location>
        <begin position="975"/>
        <end position="1014"/>
    </location>
</feature>